<feature type="compositionally biased region" description="Basic and acidic residues" evidence="17">
    <location>
        <begin position="846"/>
        <end position="856"/>
    </location>
</feature>
<evidence type="ECO:0000256" key="6">
    <source>
        <dbReference type="ARBA" id="ARBA00022723"/>
    </source>
</evidence>
<dbReference type="InterPro" id="IPR046341">
    <property type="entry name" value="SET_dom_sf"/>
</dbReference>
<evidence type="ECO:0000256" key="9">
    <source>
        <dbReference type="ARBA" id="ARBA00022853"/>
    </source>
</evidence>
<feature type="compositionally biased region" description="Low complexity" evidence="17">
    <location>
        <begin position="913"/>
        <end position="927"/>
    </location>
</feature>
<feature type="compositionally biased region" description="Basic and acidic residues" evidence="17">
    <location>
        <begin position="1067"/>
        <end position="1100"/>
    </location>
</feature>
<feature type="domain" description="Bromo" evidence="18">
    <location>
        <begin position="2075"/>
        <end position="2125"/>
    </location>
</feature>
<name>A0A976M7H7_THEOR</name>
<feature type="compositionally biased region" description="Polar residues" evidence="17">
    <location>
        <begin position="1668"/>
        <end position="1679"/>
    </location>
</feature>
<dbReference type="InterPro" id="IPR044570">
    <property type="entry name" value="Set1-like"/>
</dbReference>
<feature type="region of interest" description="Disordered" evidence="17">
    <location>
        <begin position="1650"/>
        <end position="1681"/>
    </location>
</feature>
<dbReference type="SUPFAM" id="SSF47370">
    <property type="entry name" value="Bromodomain"/>
    <property type="match status" value="1"/>
</dbReference>
<evidence type="ECO:0000256" key="13">
    <source>
        <dbReference type="ARBA" id="ARBA00047583"/>
    </source>
</evidence>
<dbReference type="PANTHER" id="PTHR45814">
    <property type="entry name" value="HISTONE-LYSINE N-METHYLTRANSFERASE SETD1"/>
    <property type="match status" value="1"/>
</dbReference>
<feature type="compositionally biased region" description="Acidic residues" evidence="17">
    <location>
        <begin position="1560"/>
        <end position="1580"/>
    </location>
</feature>
<feature type="compositionally biased region" description="Basic and acidic residues" evidence="17">
    <location>
        <begin position="944"/>
        <end position="997"/>
    </location>
</feature>
<evidence type="ECO:0000259" key="18">
    <source>
        <dbReference type="PROSITE" id="PS50014"/>
    </source>
</evidence>
<dbReference type="CDD" id="cd04369">
    <property type="entry name" value="Bromodomain"/>
    <property type="match status" value="1"/>
</dbReference>
<dbReference type="CDD" id="cd10518">
    <property type="entry name" value="SET_SETD1-like"/>
    <property type="match status" value="1"/>
</dbReference>
<evidence type="ECO:0000256" key="7">
    <source>
        <dbReference type="ARBA" id="ARBA00022771"/>
    </source>
</evidence>
<dbReference type="PROSITE" id="PS50016">
    <property type="entry name" value="ZF_PHD_2"/>
    <property type="match status" value="2"/>
</dbReference>
<feature type="compositionally biased region" description="Basic and acidic residues" evidence="17">
    <location>
        <begin position="1038"/>
        <end position="1054"/>
    </location>
</feature>
<feature type="compositionally biased region" description="Basic and acidic residues" evidence="17">
    <location>
        <begin position="4321"/>
        <end position="4331"/>
    </location>
</feature>
<feature type="region of interest" description="Disordered" evidence="17">
    <location>
        <begin position="1498"/>
        <end position="1620"/>
    </location>
</feature>
<evidence type="ECO:0000256" key="10">
    <source>
        <dbReference type="ARBA" id="ARBA00023117"/>
    </source>
</evidence>
<dbReference type="Pfam" id="PF00439">
    <property type="entry name" value="Bromodomain"/>
    <property type="match status" value="1"/>
</dbReference>
<evidence type="ECO:0000256" key="14">
    <source>
        <dbReference type="ARBA" id="ARBA00049129"/>
    </source>
</evidence>
<keyword evidence="10 15" id="KW-0103">Bromodomain</keyword>
<feature type="compositionally biased region" description="Polar residues" evidence="17">
    <location>
        <begin position="102"/>
        <end position="131"/>
    </location>
</feature>
<feature type="compositionally biased region" description="Low complexity" evidence="17">
    <location>
        <begin position="21"/>
        <end position="35"/>
    </location>
</feature>
<reference evidence="22" key="1">
    <citation type="submission" date="2022-07" db="EMBL/GenBank/DDBJ databases">
        <title>Evaluation of T. orientalis genome assembly methods using nanopore sequencing and analysis of variation between genomes.</title>
        <authorList>
            <person name="Yam J."/>
            <person name="Micallef M.L."/>
            <person name="Liu M."/>
            <person name="Djordjevic S.P."/>
            <person name="Bogema D.R."/>
            <person name="Jenkins C."/>
        </authorList>
    </citation>
    <scope>NUCLEOTIDE SEQUENCE</scope>
    <source>
        <strain evidence="22">Fish Creek</strain>
    </source>
</reference>
<dbReference type="PROSITE" id="PS50868">
    <property type="entry name" value="POST_SET"/>
    <property type="match status" value="1"/>
</dbReference>
<feature type="compositionally biased region" description="Low complexity" evidence="17">
    <location>
        <begin position="1055"/>
        <end position="1066"/>
    </location>
</feature>
<feature type="region of interest" description="Disordered" evidence="17">
    <location>
        <begin position="2674"/>
        <end position="2697"/>
    </location>
</feature>
<evidence type="ECO:0000256" key="8">
    <source>
        <dbReference type="ARBA" id="ARBA00022833"/>
    </source>
</evidence>
<dbReference type="EC" id="2.1.1.354" evidence="2"/>
<evidence type="ECO:0000259" key="19">
    <source>
        <dbReference type="PROSITE" id="PS50016"/>
    </source>
</evidence>
<dbReference type="Pfam" id="PF00856">
    <property type="entry name" value="SET"/>
    <property type="match status" value="1"/>
</dbReference>
<feature type="compositionally biased region" description="Acidic residues" evidence="17">
    <location>
        <begin position="1740"/>
        <end position="1752"/>
    </location>
</feature>
<evidence type="ECO:0000256" key="16">
    <source>
        <dbReference type="PROSITE-ProRule" id="PRU00146"/>
    </source>
</evidence>
<comment type="catalytic activity">
    <reaction evidence="14">
        <text>N(6),N(6)-dimethyl-L-lysyl(4)-[histone H3] + S-adenosyl-L-methionine = N(6),N(6),N(6)-trimethyl-L-lysyl(4)-[histone H3] + S-adenosyl-L-homocysteine + H(+)</text>
        <dbReference type="Rhea" id="RHEA:60272"/>
        <dbReference type="Rhea" id="RHEA-COMP:15537"/>
        <dbReference type="Rhea" id="RHEA-COMP:15540"/>
        <dbReference type="ChEBI" id="CHEBI:15378"/>
        <dbReference type="ChEBI" id="CHEBI:57856"/>
        <dbReference type="ChEBI" id="CHEBI:59789"/>
        <dbReference type="ChEBI" id="CHEBI:61961"/>
        <dbReference type="ChEBI" id="CHEBI:61976"/>
    </reaction>
</comment>
<evidence type="ECO:0000256" key="11">
    <source>
        <dbReference type="ARBA" id="ARBA00023242"/>
    </source>
</evidence>
<dbReference type="PANTHER" id="PTHR45814:SF2">
    <property type="entry name" value="HISTONE-LYSINE N-METHYLTRANSFERASE SETD1"/>
    <property type="match status" value="1"/>
</dbReference>
<dbReference type="GO" id="GO:0032259">
    <property type="term" value="P:methylation"/>
    <property type="evidence" value="ECO:0007669"/>
    <property type="project" value="UniProtKB-KW"/>
</dbReference>
<keyword evidence="8" id="KW-0862">Zinc</keyword>
<dbReference type="InterPro" id="IPR001965">
    <property type="entry name" value="Znf_PHD"/>
</dbReference>
<dbReference type="InterPro" id="IPR036427">
    <property type="entry name" value="Bromodomain-like_sf"/>
</dbReference>
<comment type="catalytic activity">
    <reaction evidence="12">
        <text>L-lysyl(4)-[histone H3] + 3 S-adenosyl-L-methionine = N(6),N(6),N(6)-trimethyl-L-lysyl(4)-[histone H3] + 3 S-adenosyl-L-homocysteine + 3 H(+)</text>
        <dbReference type="Rhea" id="RHEA:60260"/>
        <dbReference type="Rhea" id="RHEA-COMP:15537"/>
        <dbReference type="Rhea" id="RHEA-COMP:15547"/>
        <dbReference type="ChEBI" id="CHEBI:15378"/>
        <dbReference type="ChEBI" id="CHEBI:29969"/>
        <dbReference type="ChEBI" id="CHEBI:57856"/>
        <dbReference type="ChEBI" id="CHEBI:59789"/>
        <dbReference type="ChEBI" id="CHEBI:61961"/>
        <dbReference type="EC" id="2.1.1.354"/>
    </reaction>
</comment>
<feature type="region of interest" description="Disordered" evidence="17">
    <location>
        <begin position="75"/>
        <end position="174"/>
    </location>
</feature>
<keyword evidence="5" id="KW-0949">S-adenosyl-L-methionine</keyword>
<dbReference type="InterPro" id="IPR019787">
    <property type="entry name" value="Znf_PHD-finger"/>
</dbReference>
<dbReference type="InterPro" id="IPR003888">
    <property type="entry name" value="FYrich_N"/>
</dbReference>
<feature type="compositionally biased region" description="Basic and acidic residues" evidence="17">
    <location>
        <begin position="84"/>
        <end position="94"/>
    </location>
</feature>
<feature type="compositionally biased region" description="Basic and acidic residues" evidence="17">
    <location>
        <begin position="3757"/>
        <end position="3782"/>
    </location>
</feature>
<feature type="compositionally biased region" description="Basic and acidic residues" evidence="17">
    <location>
        <begin position="2510"/>
        <end position="2519"/>
    </location>
</feature>
<feature type="compositionally biased region" description="Polar residues" evidence="17">
    <location>
        <begin position="825"/>
        <end position="845"/>
    </location>
</feature>
<feature type="domain" description="PHD-type" evidence="19">
    <location>
        <begin position="1982"/>
        <end position="2042"/>
    </location>
</feature>
<keyword evidence="4" id="KW-0808">Transferase</keyword>
<feature type="domain" description="PHD-type" evidence="19">
    <location>
        <begin position="2393"/>
        <end position="2445"/>
    </location>
</feature>
<feature type="compositionally biased region" description="Low complexity" evidence="17">
    <location>
        <begin position="800"/>
        <end position="814"/>
    </location>
</feature>
<dbReference type="OrthoDB" id="308383at2759"/>
<feature type="compositionally biased region" description="Acidic residues" evidence="17">
    <location>
        <begin position="770"/>
        <end position="783"/>
    </location>
</feature>
<evidence type="ECO:0000256" key="15">
    <source>
        <dbReference type="PROSITE-ProRule" id="PRU00035"/>
    </source>
</evidence>
<dbReference type="PROSITE" id="PS50014">
    <property type="entry name" value="BROMODOMAIN_2"/>
    <property type="match status" value="1"/>
</dbReference>
<dbReference type="Proteomes" id="UP000244803">
    <property type="component" value="Chromosome 4"/>
</dbReference>
<feature type="region of interest" description="Disordered" evidence="17">
    <location>
        <begin position="3713"/>
        <end position="3782"/>
    </location>
</feature>
<comment type="catalytic activity">
    <reaction evidence="13">
        <text>N(6)-methyl-L-lysyl(4)-[histone H3] + S-adenosyl-L-methionine = N(6),N(6)-dimethyl-L-lysyl(4)-[histone H3] + S-adenosyl-L-homocysteine + H(+)</text>
        <dbReference type="Rhea" id="RHEA:60268"/>
        <dbReference type="Rhea" id="RHEA-COMP:15540"/>
        <dbReference type="Rhea" id="RHEA-COMP:15543"/>
        <dbReference type="ChEBI" id="CHEBI:15378"/>
        <dbReference type="ChEBI" id="CHEBI:57856"/>
        <dbReference type="ChEBI" id="CHEBI:59789"/>
        <dbReference type="ChEBI" id="CHEBI:61929"/>
        <dbReference type="ChEBI" id="CHEBI:61976"/>
    </reaction>
</comment>
<evidence type="ECO:0000256" key="17">
    <source>
        <dbReference type="SAM" id="MobiDB-lite"/>
    </source>
</evidence>
<feature type="region of interest" description="Disordered" evidence="17">
    <location>
        <begin position="2496"/>
        <end position="2520"/>
    </location>
</feature>
<feature type="region of interest" description="Disordered" evidence="17">
    <location>
        <begin position="738"/>
        <end position="1105"/>
    </location>
</feature>
<sequence length="4690" mass="539235">MNEKDSIQVNSTHDDTQNQDSFESSENLSELNNNTEDLRDPRSDHWKSNHQRDESIPRELLRLCIDMDWWKKGPSSVRSNGLDLNHKKGSDYYRHKDKQKQSECNQGPTESQSPYPNRSVSMLSDKSSPRVQKSDKAREESKKDSSMKEKGNPESLKNAAAKSLLRRKKKFKSKEKLMLKKKLKKVLNKHKNKGIAEYNEKHKKSEKFGDKFNDKEDDRNLNNENMEQTYECNIESGREGYIECNQGEDVTRKKLKIKKLKRKELKVLSGISRRAKHLKMSKRFDKALVISRLIEKHRVLVGLLENSKGVKRDSEALEPGEKNAVITRSSQRGVEKSEFHIDVVATKALKNYPFDPEGTLKPRSTISFYKIESDDNLSLTDLAYNHKKLDRCTVELYKGIFLVNNVTDYGSVSIIPVNESNKYALSKHIITDKQPSPRSEVKEFKPTCSTDGLKNPSCFMYEDLGLYILEKEVHLCLIIKNLGDNTYLFETKRNRTQQTQRIEGKVVKRMSCNAQALEQKSNGESKSEGGQHKKTSLKNYLCLLFYKKEGVFTPIIRAVTEEENVKVYDDGVVRENNELRALKQIVSCNLNLQTQKEIQKDRDAVRELLYQFCHNSKDAGLSFEDCCCLTCQLSIQFLTGNSQFYLSQPVITPKVKHNSKCLTFRIVNVLIQSPLSKERPKLKLEERTTPLAQMTAEEPGTEDLALETLTENVFLEDLTLDAVHRITRRMNKELHALESTPESKEIKQTGKLKKEQLKRDISNITAALMDLEEEDPDRQEEEENVKRRKVSGPQLEGTKKQVAQAKTQKKNQTVPKKHQKKEPSTPKQSKQSPVKHQQKESPQARSQKDTSKHQQKESPTYKQVKDTKPQKNQKDTQVKHQQKESSVQKQHKEVTSQKPKQKETQSKKPAQQKQHTSSKNESSSQKSQIKDAKQQKNQQTQPQKEVKKQPQQTHEPENNKNKQKPKESPEPRRFSERHQKMEEQKKKLAQELKRHESQTLTDYLLSKPRRYSLQHDDKPYQRSHTEYAQSRLRRHTPPGKESEHTLKSVEKPNEEQAPPEELAQPNEPKDTKESKDLKDYKVVKDARERKEPREHKEPKEPVLAPPQQPVKVDRFYFPQPRPIQLIDTNHGFQHVGYLVKYSPVDRDPMNKKNREWNYGVIKYWDPKYKSFFIHVISDNTLYGISDQQLYRRLKTDEFVPFGTKVLWVATQSFFVLPLGEEPVYDRSKPWYQIGSPSDSVTRDTGSAPYCKICKMKILYTRTDFTQLPKRCDLRDCDEELRMSEFISEAMATYDYPNYLFRNPVHSAVLAMREMEQIGFSRIINILESNLDITKMFFRDYNRASINLYNKSTLYFCVKLIHWLRRHCGVVGELDESTRVNLVYWGFKCAHCEEHYHAKCLQYQHLRKPAPVMDKQRINTRLSEHKTLCKNFRIVTNIRASYYSNENLYRSTDFKLDLGSEDEFDSFLSDQSDVNRQDKRYKSYRFRKRRHRKSYVIKVSSSEVEDEQQEESDEPELADEIASNDEYKSDKLDGVVAIDNDFEEKTLGREDDHFESGPDSIESEGPEHDYEDDKADVDPDDYDHGINEVSGVEELVENEEDDSNEHDDEEEADADKSDTVSEIIEDGCYSADALDEVDTVDVADEVDTDEFYTCDGNTGDFDTVDGVGSQESASHQSNEGDANMDGGFYMGVECVDDETNAKNIFGLEEASAPDVDLENFMDLEESCTDNVGLKLNREAESELDLVENEEDSDQELKREEEDTDAELEESEQKDEPEEVDLVEGNEDKEEPVKHKVKKIKGLKNIIKVKENKRVKKLKRLKKVEPTKMKNNGPNYVFYPMLDFSTESNEWTCPECRTCIYCCMPITERAYISKFNYGRGSNDTSMKPYKQFPPCFEEKVDHLQRNCLQTDKVKDVVCVSCNIAAHRACCNPVVPNLLFIESWKCDSCTQCISCGYRDTTCIEYLNWGLFFFFCLKCWELLERSNYCGICYKVWTNFDTNTQKWVQCEGCKLWIHVECDDLARIITECPSSKSQNYRCCVCRSSNKMTRCMKVLEQIFIVDRPNQFRYPVSPTFVTYWRLVTKPMNLVTLFTKLEGCKYSTISEFIFDIFLIPYNAKMVNMPNTKIYKFAIMFEKKCRQIVSSIMQITNSEIDAILDAGLNGGDIVGKTKILYRADEDEVNMIDEQEGDAIEGESMNSATTQAEFGKLKRYSKMESTKSLKKSSHLMNIKKQLTTFNMTFEFMLGKIFNLQDDMCEDLVSSCFKEAYVEGGKIPDLTTSLEKEDIMFKFKSMCSFYGSYVPCGLKYVVASVVSVVGPKFVFPPTFDKNDDFGELVKKKNLILLNKNRPRNEYLEQRTNPDIMTRKYDWYEFYIDSISKLNSMAKMLFTRGFVQFRDFCVVCGSNAFQSYMIHCEECAEPMHYYCAGFTLPPSVMDYGRFKCSGCTHCERCEASIAANHPYELSNINNFHFGDALGFIPTLITNIVLFSSQMIVDIPQNQSNSRAEGGNAEGESERERDKPEGQNIKYATFLDGRFKVDQNGLITNMSETVDVEHLSKFPITSVKCIACGNSAHLSCIKIVKPSTNPFSHYSKFINQNSEYHGQHHYGTSESTPTDSSTQSNATVNPFDRAFMRFTRDMGPMKERPHLFMNSCQKVGENEIPKIDCWEGWAAEAAESVGPKSPSHQNSSRPEDIPDSDEKTEAEIKHLLSMSKKLSLCDDLISVIQSHINSGLVNKANGYNHPTTTYKLLFKSHTYNPDEADHISNGSEVSTYSNEHVSPEYGHNDILNSDRGKQPQSKCEEYEVANEEDVDLENMNLDNVLGDLVSNRRVSARNRTEYDRIRTRYMDSLSSSDRIDEYSDYQLDDMADTPRRDKLTTFFDLNSIYLNLKTVEDEEPDQQEKTVNSNNKEENYTYEVSPFLDWEFDGSGIFTCTSDCRERYDSLRLISSPHDQLYEDGLKKQFEVLEDTYGLTKLELEVKMEETDATTVAEDNTEGEVYHESMEGYNYIPTHHAPIDRVSEMISDVSLSSSCLICGKVMKQTLEVQSSHIMEYLRDGDNAVVPETATNWSMCNSCKSYRRYMKGVLENMTQEDLTYMNEAPEVQNVYPSDSVLATLDSTPYNAILSVARKSVLITENTLNYLITIISTLAPQISNTNLKKLVYEFIKYHDTTRVFRASYNSMIESPFSPVAFTSWRNAIMAFTFHRKKQGYFQEYENQSSSSESTYSGSDKMKGVNSSLEESESSRKIKYVKASHYTMIRKFANATSGTARFYWIYRDLLAYKVFFKNLGIKKRLRRSSPYFNYNKRSLHLLSRRLQKLLLHIINADIYNDASSVKLKNRYPYFRRHLAHLIINGDIEHFRESERNPDPDWFLRYTKVDMGTTSPSFILGRISCEGETILNVLADFIGFIDTLTRALRFAPTNTYGEKRPLFPQKKGPGLDRFGRDNMKKMYRTLSSKNVSLLDARVMNKGQKELELESVYDALNLLRARLAPCFKREALESYASNVLGSSVLVDIVSARAIAGDVAIRERIMEDNITSEFSAEIENLIMSEQSTHMKLRAKEVNVSESPSKSETDPSSNFNACCICKVKRNTVLRGSLLPWRNGYVHSECLLWSVSDVYLPRTFNFNYDNYYTLFEPLNELYTEGMAHATGNNASENANHNETVSETSEYDVNKFNSALQQTNTNEQIVQDNVSQINQQQERGVEQKVERVITLDEQDVDMQDEPDEQGLEGSIYGPQESIEDHQGVPEDPIVISQYDPQEKEEPVDPDEVHQLDPTEQPHDSDVIFDDHQLDQQQGEPKDQDVMNQLYSQSDFVSIPTFDLDDATREFQRQYRVNEQYDQSYAMDNIGPYVGNTGKLNRRALERFVRDVEDQIVAGEDDPQGAHGDAMKNYKDIRIIGHQGLGNNGEKQCHKMDITNGVSSNPNGNGFQLRSSSLDSQDVTNYGAPETDMGPVHQEGPPQQGSVYDIIGEAGSGHERVELKVRQIRPEHANLNLLSMPVLPPVQVPDAAVERVHKAALTTMCSWCSATGATVTCANDNCKVSFHLCCAFIASSRLVHALYKRDNPDHEYQERVLPVKMYYTRRKIWCASCFDLIQHNMKSYHAKSLCNRNRREVMTFFSLEGMASSAIRIVCRQTLQSVRIIPRVVDYSKLDLYMSYNSKLYSKTKAIYNRAMANHPHRKEAKEFLEGVLKVDQKKEHENKINSDYDFQNKYFLYGADKDVSSVFSYRVPGLKFPENITHNVYRVGALTILNLGEALMNDNIGVMYPLGFTSVRRFWNSNYYCRQRSSKGRCKSHQSESVKPNSQSEKTKSASESRGSGEVTHSKVHPEKKASSQSQKIGEQNVCNETHGSNEFNKRRDFGNSERSFYMCSIRSMYGNPYFTIDLISHPCTKMPNRRISQGSDLKEVYSAFKRAIGARGLNMDAESFFGLNLHIVLQQMRADLSLTMMRRITQFSKIAAFKNSILGLRQIKYDINLRLGEPKMNFPFKISKQLMLEHITTSIEYTDNEQSVLDMTDVRFNRSRSRKQIESGNTSTQYRYLIGIPPEQRLDVRPSLIHGLGLFASVPIRAGDPVVEYVGELIRDVIGDQREEIYSEGQGGDGSCYMFRLDDQLIVDATRKGNMSRFINHSCDPNCLCRIITCENGLKHIVVFAKSNLYPGDEITYDYQFGVESETRKLMCLCGAPNCLGRMN</sequence>
<evidence type="ECO:0000256" key="5">
    <source>
        <dbReference type="ARBA" id="ARBA00022691"/>
    </source>
</evidence>
<evidence type="ECO:0000313" key="23">
    <source>
        <dbReference type="Proteomes" id="UP000244803"/>
    </source>
</evidence>
<feature type="compositionally biased region" description="Basic and acidic residues" evidence="17">
    <location>
        <begin position="1"/>
        <end position="16"/>
    </location>
</feature>
<keyword evidence="9" id="KW-0156">Chromatin regulator</keyword>
<dbReference type="Pfam" id="PF00628">
    <property type="entry name" value="PHD"/>
    <property type="match status" value="1"/>
</dbReference>
<feature type="compositionally biased region" description="Basic and acidic residues" evidence="17">
    <location>
        <begin position="36"/>
        <end position="58"/>
    </location>
</feature>
<dbReference type="PROSITE" id="PS51542">
    <property type="entry name" value="FYRN"/>
    <property type="match status" value="1"/>
</dbReference>
<feature type="compositionally biased region" description="Acidic residues" evidence="17">
    <location>
        <begin position="3713"/>
        <end position="3727"/>
    </location>
</feature>
<dbReference type="CDD" id="cd15517">
    <property type="entry name" value="PHD_TCF19_like"/>
    <property type="match status" value="1"/>
</dbReference>
<feature type="compositionally biased region" description="Basic residues" evidence="17">
    <location>
        <begin position="164"/>
        <end position="174"/>
    </location>
</feature>
<dbReference type="Gene3D" id="3.30.40.10">
    <property type="entry name" value="Zinc/RING finger domain, C3HC4 (zinc finger)"/>
    <property type="match status" value="3"/>
</dbReference>
<feature type="compositionally biased region" description="Basic and acidic residues" evidence="17">
    <location>
        <begin position="1013"/>
        <end position="1025"/>
    </location>
</feature>
<keyword evidence="3" id="KW-0489">Methyltransferase</keyword>
<evidence type="ECO:0000256" key="3">
    <source>
        <dbReference type="ARBA" id="ARBA00022603"/>
    </source>
</evidence>
<feature type="region of interest" description="Disordered" evidence="17">
    <location>
        <begin position="1737"/>
        <end position="1793"/>
    </location>
</feature>
<dbReference type="GO" id="GO:0008270">
    <property type="term" value="F:zinc ion binding"/>
    <property type="evidence" value="ECO:0007669"/>
    <property type="project" value="UniProtKB-KW"/>
</dbReference>
<feature type="compositionally biased region" description="Basic and acidic residues" evidence="17">
    <location>
        <begin position="1542"/>
        <end position="1555"/>
    </location>
</feature>
<feature type="compositionally biased region" description="Basic and acidic residues" evidence="17">
    <location>
        <begin position="738"/>
        <end position="761"/>
    </location>
</feature>
<feature type="domain" description="Post-SET" evidence="21">
    <location>
        <begin position="4674"/>
        <end position="4690"/>
    </location>
</feature>
<feature type="compositionally biased region" description="Acidic residues" evidence="17">
    <location>
        <begin position="1760"/>
        <end position="1788"/>
    </location>
</feature>
<evidence type="ECO:0000256" key="12">
    <source>
        <dbReference type="ARBA" id="ARBA00047571"/>
    </source>
</evidence>
<feature type="compositionally biased region" description="Acidic residues" evidence="17">
    <location>
        <begin position="1502"/>
        <end position="1522"/>
    </location>
</feature>
<protein>
    <recommendedName>
        <fullName evidence="2">[histone H3]-lysine(4) N-trimethyltransferase</fullName>
        <ecNumber evidence="2">2.1.1.354</ecNumber>
    </recommendedName>
</protein>
<comment type="subcellular location">
    <subcellularLocation>
        <location evidence="1">Nucleus</location>
    </subcellularLocation>
</comment>
<keyword evidence="6" id="KW-0479">Metal-binding</keyword>
<dbReference type="GO" id="GO:0048188">
    <property type="term" value="C:Set1C/COMPASS complex"/>
    <property type="evidence" value="ECO:0007669"/>
    <property type="project" value="TreeGrafter"/>
</dbReference>
<feature type="compositionally biased region" description="Basic and acidic residues" evidence="17">
    <location>
        <begin position="863"/>
        <end position="883"/>
    </location>
</feature>
<evidence type="ECO:0000259" key="20">
    <source>
        <dbReference type="PROSITE" id="PS50280"/>
    </source>
</evidence>
<dbReference type="InterPro" id="IPR011011">
    <property type="entry name" value="Znf_FYVE_PHD"/>
</dbReference>
<dbReference type="Pfam" id="PF13832">
    <property type="entry name" value="zf-HC5HC2H_2"/>
    <property type="match status" value="1"/>
</dbReference>
<feature type="compositionally biased region" description="Basic and acidic residues" evidence="17">
    <location>
        <begin position="132"/>
        <end position="152"/>
    </location>
</feature>
<dbReference type="GO" id="GO:0140999">
    <property type="term" value="F:histone H3K4 trimethyltransferase activity"/>
    <property type="evidence" value="ECO:0007669"/>
    <property type="project" value="UniProtKB-EC"/>
</dbReference>
<dbReference type="Gene3D" id="2.170.270.10">
    <property type="entry name" value="SET domain"/>
    <property type="match status" value="1"/>
</dbReference>
<dbReference type="SUPFAM" id="SSF57903">
    <property type="entry name" value="FYVE/PHD zinc finger"/>
    <property type="match status" value="1"/>
</dbReference>
<feature type="region of interest" description="Disordered" evidence="17">
    <location>
        <begin position="2599"/>
        <end position="2621"/>
    </location>
</feature>
<evidence type="ECO:0000256" key="4">
    <source>
        <dbReference type="ARBA" id="ARBA00022679"/>
    </source>
</evidence>
<evidence type="ECO:0000259" key="21">
    <source>
        <dbReference type="PROSITE" id="PS50868"/>
    </source>
</evidence>
<feature type="compositionally biased region" description="Acidic residues" evidence="17">
    <location>
        <begin position="1593"/>
        <end position="1612"/>
    </location>
</feature>
<dbReference type="InterPro" id="IPR001487">
    <property type="entry name" value="Bromodomain"/>
</dbReference>
<gene>
    <name evidence="22" type="ORF">MACJ_003224</name>
</gene>
<dbReference type="PROSITE" id="PS50280">
    <property type="entry name" value="SET"/>
    <property type="match status" value="1"/>
</dbReference>
<dbReference type="SMART" id="SM00317">
    <property type="entry name" value="SET"/>
    <property type="match status" value="1"/>
</dbReference>
<feature type="region of interest" description="Disordered" evidence="17">
    <location>
        <begin position="4291"/>
        <end position="4356"/>
    </location>
</feature>
<keyword evidence="7 16" id="KW-0863">Zinc-finger</keyword>
<dbReference type="SMART" id="SM00249">
    <property type="entry name" value="PHD"/>
    <property type="match status" value="4"/>
</dbReference>
<feature type="compositionally biased region" description="Polar residues" evidence="17">
    <location>
        <begin position="4332"/>
        <end position="4352"/>
    </location>
</feature>
<evidence type="ECO:0000256" key="2">
    <source>
        <dbReference type="ARBA" id="ARBA00012182"/>
    </source>
</evidence>
<feature type="compositionally biased region" description="Basic and acidic residues" evidence="17">
    <location>
        <begin position="890"/>
        <end position="906"/>
    </location>
</feature>
<proteinExistence type="predicted"/>
<dbReference type="EMBL" id="CP056067">
    <property type="protein sequence ID" value="UKJ89967.2"/>
    <property type="molecule type" value="Genomic_DNA"/>
</dbReference>
<evidence type="ECO:0000256" key="1">
    <source>
        <dbReference type="ARBA" id="ARBA00004123"/>
    </source>
</evidence>
<feature type="region of interest" description="Disordered" evidence="17">
    <location>
        <begin position="1"/>
        <end position="58"/>
    </location>
</feature>
<dbReference type="InterPro" id="IPR013083">
    <property type="entry name" value="Znf_RING/FYVE/PHD"/>
</dbReference>
<dbReference type="InterPro" id="IPR001214">
    <property type="entry name" value="SET_dom"/>
</dbReference>
<evidence type="ECO:0000313" key="22">
    <source>
        <dbReference type="EMBL" id="UKJ89967.2"/>
    </source>
</evidence>
<dbReference type="SMART" id="SM00297">
    <property type="entry name" value="BROMO"/>
    <property type="match status" value="1"/>
</dbReference>
<feature type="compositionally biased region" description="Basic and acidic residues" evidence="17">
    <location>
        <begin position="2687"/>
        <end position="2697"/>
    </location>
</feature>
<feature type="domain" description="SET" evidence="20">
    <location>
        <begin position="4546"/>
        <end position="4666"/>
    </location>
</feature>
<dbReference type="Gene3D" id="1.20.920.10">
    <property type="entry name" value="Bromodomain-like"/>
    <property type="match status" value="1"/>
</dbReference>
<dbReference type="SUPFAM" id="SSF82199">
    <property type="entry name" value="SET domain"/>
    <property type="match status" value="1"/>
</dbReference>
<accession>A0A976M7H7</accession>
<dbReference type="InterPro" id="IPR003616">
    <property type="entry name" value="Post-SET_dom"/>
</dbReference>
<keyword evidence="11" id="KW-0539">Nucleus</keyword>
<feature type="compositionally biased region" description="Polar residues" evidence="17">
    <location>
        <begin position="4296"/>
        <end position="4305"/>
    </location>
</feature>
<organism evidence="22 23">
    <name type="scientific">Theileria orientalis</name>
    <dbReference type="NCBI Taxonomy" id="68886"/>
    <lineage>
        <taxon>Eukaryota</taxon>
        <taxon>Sar</taxon>
        <taxon>Alveolata</taxon>
        <taxon>Apicomplexa</taxon>
        <taxon>Aconoidasida</taxon>
        <taxon>Piroplasmida</taxon>
        <taxon>Theileriidae</taxon>
        <taxon>Theileria</taxon>
    </lineage>
</organism>